<evidence type="ECO:0000313" key="2">
    <source>
        <dbReference type="Proteomes" id="UP000003053"/>
    </source>
</evidence>
<organism evidence="1 2">
    <name type="scientific">Polaribacter irgensii 23-P</name>
    <dbReference type="NCBI Taxonomy" id="313594"/>
    <lineage>
        <taxon>Bacteria</taxon>
        <taxon>Pseudomonadati</taxon>
        <taxon>Bacteroidota</taxon>
        <taxon>Flavobacteriia</taxon>
        <taxon>Flavobacteriales</taxon>
        <taxon>Flavobacteriaceae</taxon>
    </lineage>
</organism>
<comment type="caution">
    <text evidence="1">The sequence shown here is derived from an EMBL/GenBank/DDBJ whole genome shotgun (WGS) entry which is preliminary data.</text>
</comment>
<dbReference type="HOGENOM" id="CLU_3010377_0_0_10"/>
<dbReference type="Proteomes" id="UP000003053">
    <property type="component" value="Unassembled WGS sequence"/>
</dbReference>
<name>A4C0T5_9FLAO</name>
<dbReference type="STRING" id="313594.PI23P_10380"/>
<sequence length="56" mass="6534">MLNQLIISIELGGIIKNETILAPQRTEKVKTNYTIKIIDNLKIQKNQLRILFKIKK</sequence>
<evidence type="ECO:0000313" key="1">
    <source>
        <dbReference type="EMBL" id="EAR13028.1"/>
    </source>
</evidence>
<gene>
    <name evidence="1" type="ORF">PI23P_10380</name>
</gene>
<dbReference type="EMBL" id="AAOG01000002">
    <property type="protein sequence ID" value="EAR13028.1"/>
    <property type="molecule type" value="Genomic_DNA"/>
</dbReference>
<proteinExistence type="predicted"/>
<accession>A4C0T5</accession>
<reference evidence="1 2" key="1">
    <citation type="submission" date="2006-02" db="EMBL/GenBank/DDBJ databases">
        <authorList>
            <person name="Murray A."/>
            <person name="Staley J."/>
            <person name="Ferriera S."/>
            <person name="Johnson J."/>
            <person name="Kravitz S."/>
            <person name="Halpern A."/>
            <person name="Remington K."/>
            <person name="Beeson K."/>
            <person name="Tran B."/>
            <person name="Rogers Y.-H."/>
            <person name="Friedman R."/>
            <person name="Venter J.C."/>
        </authorList>
    </citation>
    <scope>NUCLEOTIDE SEQUENCE [LARGE SCALE GENOMIC DNA]</scope>
    <source>
        <strain evidence="1 2">23-P</strain>
    </source>
</reference>
<dbReference type="AlphaFoldDB" id="A4C0T5"/>
<keyword evidence="2" id="KW-1185">Reference proteome</keyword>
<protein>
    <submittedName>
        <fullName evidence="1">Uncharacterized protein</fullName>
    </submittedName>
</protein>